<gene>
    <name evidence="1" type="ORF">NUW54_g7480</name>
</gene>
<organism evidence="1 2">
    <name type="scientific">Trametes sanguinea</name>
    <dbReference type="NCBI Taxonomy" id="158606"/>
    <lineage>
        <taxon>Eukaryota</taxon>
        <taxon>Fungi</taxon>
        <taxon>Dikarya</taxon>
        <taxon>Basidiomycota</taxon>
        <taxon>Agaricomycotina</taxon>
        <taxon>Agaricomycetes</taxon>
        <taxon>Polyporales</taxon>
        <taxon>Polyporaceae</taxon>
        <taxon>Trametes</taxon>
    </lineage>
</organism>
<sequence length="230" mass="26507">MGRSTSTYKRQDGHPPSLISALSAFVRRILHIPMADDVPTLSSILGVKPEAPMDEAELQKDLNRAYQDAVYLQRLNPDRARICKLRFMKDIKGLQHEYILAYVTVDGQRWDDPDVRRLGVMLCERDDLSFRHTIDDPLWAYDVAHTLVLDELDIIGYSMVRNGRKSSMTSQPTRCLPAIDYKQFWIAPCDLRILAAVCMDPGMRMRRETLLCQEISLHLQQRLLVFRTSS</sequence>
<accession>A0ACC1PMT3</accession>
<name>A0ACC1PMT3_9APHY</name>
<protein>
    <submittedName>
        <fullName evidence="1">Uncharacterized protein</fullName>
    </submittedName>
</protein>
<comment type="caution">
    <text evidence="1">The sequence shown here is derived from an EMBL/GenBank/DDBJ whole genome shotgun (WGS) entry which is preliminary data.</text>
</comment>
<keyword evidence="2" id="KW-1185">Reference proteome</keyword>
<evidence type="ECO:0000313" key="1">
    <source>
        <dbReference type="EMBL" id="KAJ2994883.1"/>
    </source>
</evidence>
<dbReference type="EMBL" id="JANSHE010002151">
    <property type="protein sequence ID" value="KAJ2994883.1"/>
    <property type="molecule type" value="Genomic_DNA"/>
</dbReference>
<dbReference type="Proteomes" id="UP001144978">
    <property type="component" value="Unassembled WGS sequence"/>
</dbReference>
<evidence type="ECO:0000313" key="2">
    <source>
        <dbReference type="Proteomes" id="UP001144978"/>
    </source>
</evidence>
<reference evidence="1" key="1">
    <citation type="submission" date="2022-08" db="EMBL/GenBank/DDBJ databases">
        <title>Genome Sequence of Pycnoporus sanguineus.</title>
        <authorList>
            <person name="Buettner E."/>
        </authorList>
    </citation>
    <scope>NUCLEOTIDE SEQUENCE</scope>
    <source>
        <strain evidence="1">CG-C14</strain>
    </source>
</reference>
<proteinExistence type="predicted"/>